<dbReference type="InterPro" id="IPR005122">
    <property type="entry name" value="Uracil-DNA_glycosylase-like"/>
</dbReference>
<feature type="domain" description="Uracil-DNA glycosylase-like" evidence="10">
    <location>
        <begin position="41"/>
        <end position="203"/>
    </location>
</feature>
<evidence type="ECO:0000256" key="5">
    <source>
        <dbReference type="ARBA" id="ARBA00022763"/>
    </source>
</evidence>
<evidence type="ECO:0000259" key="10">
    <source>
        <dbReference type="SMART" id="SM00986"/>
    </source>
</evidence>
<dbReference type="InterPro" id="IPR051536">
    <property type="entry name" value="UDG_Type-4/5"/>
</dbReference>
<evidence type="ECO:0000256" key="2">
    <source>
        <dbReference type="ARBA" id="ARBA00019403"/>
    </source>
</evidence>
<dbReference type="InterPro" id="IPR036895">
    <property type="entry name" value="Uracil-DNA_glycosylase-like_sf"/>
</dbReference>
<dbReference type="Proteomes" id="UP000309992">
    <property type="component" value="Unassembled WGS sequence"/>
</dbReference>
<keyword evidence="3" id="KW-0004">4Fe-4S</keyword>
<comment type="caution">
    <text evidence="11">The sequence shown here is derived from an EMBL/GenBank/DDBJ whole genome shotgun (WGS) entry which is preliminary data.</text>
</comment>
<evidence type="ECO:0000256" key="4">
    <source>
        <dbReference type="ARBA" id="ARBA00022723"/>
    </source>
</evidence>
<dbReference type="SMART" id="SM00987">
    <property type="entry name" value="UreE_C"/>
    <property type="match status" value="1"/>
</dbReference>
<evidence type="ECO:0000313" key="12">
    <source>
        <dbReference type="Proteomes" id="UP000309992"/>
    </source>
</evidence>
<dbReference type="RefSeq" id="WP_112275679.1">
    <property type="nucleotide sequence ID" value="NZ_SWMS01000024.1"/>
</dbReference>
<comment type="similarity">
    <text evidence="1">Belongs to the uracil-DNA glycosylase (UDG) superfamily. Type 4 (UDGa) family.</text>
</comment>
<dbReference type="EMBL" id="SWMS01000024">
    <property type="protein sequence ID" value="TKG63143.1"/>
    <property type="molecule type" value="Genomic_DNA"/>
</dbReference>
<keyword evidence="7" id="KW-0408">Iron</keyword>
<evidence type="ECO:0000256" key="7">
    <source>
        <dbReference type="ARBA" id="ARBA00023004"/>
    </source>
</evidence>
<dbReference type="SMART" id="SM00986">
    <property type="entry name" value="UDG"/>
    <property type="match status" value="1"/>
</dbReference>
<organism evidence="11 12">
    <name type="scientific">Prauserella endophytica</name>
    <dbReference type="NCBI Taxonomy" id="1592324"/>
    <lineage>
        <taxon>Bacteria</taxon>
        <taxon>Bacillati</taxon>
        <taxon>Actinomycetota</taxon>
        <taxon>Actinomycetes</taxon>
        <taxon>Pseudonocardiales</taxon>
        <taxon>Pseudonocardiaceae</taxon>
        <taxon>Prauserella</taxon>
        <taxon>Prauserella coralliicola group</taxon>
    </lineage>
</organism>
<keyword evidence="4" id="KW-0479">Metal-binding</keyword>
<proteinExistence type="inferred from homology"/>
<keyword evidence="6" id="KW-0378">Hydrolase</keyword>
<dbReference type="NCBIfam" id="TIGR03914">
    <property type="entry name" value="UDG_fam_dom"/>
    <property type="match status" value="1"/>
</dbReference>
<dbReference type="CDD" id="cd10030">
    <property type="entry name" value="UDG-F4_TTUDGA_SPO1dp_like"/>
    <property type="match status" value="1"/>
</dbReference>
<dbReference type="PANTHER" id="PTHR33693">
    <property type="entry name" value="TYPE-5 URACIL-DNA GLYCOSYLASE"/>
    <property type="match status" value="1"/>
</dbReference>
<name>A0ABY2RXD7_9PSEU</name>
<dbReference type="NCBIfam" id="TIGR00758">
    <property type="entry name" value="UDG_fam4"/>
    <property type="match status" value="1"/>
</dbReference>
<accession>A0ABY2RXD7</accession>
<keyword evidence="5" id="KW-0227">DNA damage</keyword>
<reference evidence="11 12" key="1">
    <citation type="journal article" date="2015" name="Antonie Van Leeuwenhoek">
        <title>Prauserella endophytica sp. nov., an endophytic actinobacterium isolated from Tamarix taklamakanensis.</title>
        <authorList>
            <person name="Liu J.M."/>
            <person name="Habden X."/>
            <person name="Guo L."/>
            <person name="Tuo L."/>
            <person name="Jiang Z.K."/>
            <person name="Liu S.W."/>
            <person name="Liu X.F."/>
            <person name="Chen L."/>
            <person name="Li R.F."/>
            <person name="Zhang Y.Q."/>
            <person name="Sun C.H."/>
        </authorList>
    </citation>
    <scope>NUCLEOTIDE SEQUENCE [LARGE SCALE GENOMIC DNA]</scope>
    <source>
        <strain evidence="11 12">CGMCC 4.7182</strain>
    </source>
</reference>
<evidence type="ECO:0000313" key="11">
    <source>
        <dbReference type="EMBL" id="TKG63143.1"/>
    </source>
</evidence>
<dbReference type="Gene3D" id="3.40.470.10">
    <property type="entry name" value="Uracil-DNA glycosylase-like domain"/>
    <property type="match status" value="1"/>
</dbReference>
<keyword evidence="8" id="KW-0411">Iron-sulfur</keyword>
<dbReference type="SUPFAM" id="SSF52141">
    <property type="entry name" value="Uracil-DNA glycosylase-like"/>
    <property type="match status" value="1"/>
</dbReference>
<keyword evidence="12" id="KW-1185">Reference proteome</keyword>
<dbReference type="PANTHER" id="PTHR33693:SF9">
    <property type="entry name" value="TYPE-4 URACIL-DNA GLYCOSYLASE"/>
    <property type="match status" value="1"/>
</dbReference>
<evidence type="ECO:0000256" key="9">
    <source>
        <dbReference type="ARBA" id="ARBA00023204"/>
    </source>
</evidence>
<gene>
    <name evidence="11" type="ORF">FCN18_30720</name>
</gene>
<evidence type="ECO:0000256" key="1">
    <source>
        <dbReference type="ARBA" id="ARBA00006521"/>
    </source>
</evidence>
<evidence type="ECO:0000256" key="6">
    <source>
        <dbReference type="ARBA" id="ARBA00022801"/>
    </source>
</evidence>
<keyword evidence="9" id="KW-0234">DNA repair</keyword>
<evidence type="ECO:0000256" key="8">
    <source>
        <dbReference type="ARBA" id="ARBA00023014"/>
    </source>
</evidence>
<evidence type="ECO:0000256" key="3">
    <source>
        <dbReference type="ARBA" id="ARBA00022485"/>
    </source>
</evidence>
<dbReference type="Pfam" id="PF03167">
    <property type="entry name" value="UDG"/>
    <property type="match status" value="1"/>
</dbReference>
<protein>
    <recommendedName>
        <fullName evidence="2">Type-4 uracil-DNA glycosylase</fullName>
    </recommendedName>
</protein>
<dbReference type="InterPro" id="IPR005273">
    <property type="entry name" value="Ura-DNA_glyco_family4"/>
</dbReference>
<sequence>MVKYEGAEHYVPEGRGLAELREAAERCRGCDLYADATQTVFGAGPQDARVVMVGEVPGDREDATGKPFVGPAGGLLDKAMKEAGIDRDGVYVTNAVKHFRFTPAERGKRRIHKKPSRGQIVACRPWLVAELEAVTPGVVVCLGATAAQSLLGTDFRVSKQRGELLDLPGGEARVLATAHPSAILRAPADDREQAYQDLVKDLRIVAKAT</sequence>